<protein>
    <submittedName>
        <fullName evidence="1">Uncharacterized protein</fullName>
    </submittedName>
</protein>
<dbReference type="EMBL" id="JACVVK020000043">
    <property type="protein sequence ID" value="KAK7499633.1"/>
    <property type="molecule type" value="Genomic_DNA"/>
</dbReference>
<dbReference type="AlphaFoldDB" id="A0ABD0LKE2"/>
<accession>A0ABD0LKE2</accession>
<evidence type="ECO:0000313" key="1">
    <source>
        <dbReference type="EMBL" id="KAK7499633.1"/>
    </source>
</evidence>
<keyword evidence="2" id="KW-1185">Reference proteome</keyword>
<dbReference type="Proteomes" id="UP001519460">
    <property type="component" value="Unassembled WGS sequence"/>
</dbReference>
<comment type="caution">
    <text evidence="1">The sequence shown here is derived from an EMBL/GenBank/DDBJ whole genome shotgun (WGS) entry which is preliminary data.</text>
</comment>
<name>A0ABD0LKE2_9CAEN</name>
<proteinExistence type="predicted"/>
<gene>
    <name evidence="1" type="ORF">BaRGS_00009285</name>
</gene>
<reference evidence="1 2" key="1">
    <citation type="journal article" date="2023" name="Sci. Data">
        <title>Genome assembly of the Korean intertidal mud-creeper Batillaria attramentaria.</title>
        <authorList>
            <person name="Patra A.K."/>
            <person name="Ho P.T."/>
            <person name="Jun S."/>
            <person name="Lee S.J."/>
            <person name="Kim Y."/>
            <person name="Won Y.J."/>
        </authorList>
    </citation>
    <scope>NUCLEOTIDE SEQUENCE [LARGE SCALE GENOMIC DNA]</scope>
    <source>
        <strain evidence="1">Wonlab-2016</strain>
    </source>
</reference>
<evidence type="ECO:0000313" key="2">
    <source>
        <dbReference type="Proteomes" id="UP001519460"/>
    </source>
</evidence>
<sequence length="99" mass="11284">MSSSVSLPFEEVWTPAILLFTCKYCRKRNHLSNGTINTSPLAGRNLAAVKMLRNHLLQSYLPLLKTQSKLDRKYLTGTVGQEALIFESQRFSSTQHEDR</sequence>
<organism evidence="1 2">
    <name type="scientific">Batillaria attramentaria</name>
    <dbReference type="NCBI Taxonomy" id="370345"/>
    <lineage>
        <taxon>Eukaryota</taxon>
        <taxon>Metazoa</taxon>
        <taxon>Spiralia</taxon>
        <taxon>Lophotrochozoa</taxon>
        <taxon>Mollusca</taxon>
        <taxon>Gastropoda</taxon>
        <taxon>Caenogastropoda</taxon>
        <taxon>Sorbeoconcha</taxon>
        <taxon>Cerithioidea</taxon>
        <taxon>Batillariidae</taxon>
        <taxon>Batillaria</taxon>
    </lineage>
</organism>